<keyword evidence="1" id="KW-0472">Membrane</keyword>
<dbReference type="Proteomes" id="UP000233180">
    <property type="component" value="Unassembled WGS sequence"/>
</dbReference>
<dbReference type="GeneTree" id="ENSGT00390000016730"/>
<proteinExistence type="predicted"/>
<dbReference type="PANTHER" id="PTHR12498:SF0">
    <property type="entry name" value="PROTEIN N-TERMINAL ASPARAGINE AMIDOHYDROLASE"/>
    <property type="match status" value="1"/>
</dbReference>
<keyword evidence="1" id="KW-0812">Transmembrane</keyword>
<keyword evidence="3" id="KW-1185">Reference proteome</keyword>
<accession>A0A2K6LXW7</accession>
<protein>
    <recommendedName>
        <fullName evidence="4">Protein N-terminal asparagine amidohydrolase</fullName>
    </recommendedName>
</protein>
<organism evidence="2 3">
    <name type="scientific">Rhinopithecus bieti</name>
    <name type="common">Black snub-nosed monkey</name>
    <name type="synonym">Pygathrix bieti</name>
    <dbReference type="NCBI Taxonomy" id="61621"/>
    <lineage>
        <taxon>Eukaryota</taxon>
        <taxon>Metazoa</taxon>
        <taxon>Chordata</taxon>
        <taxon>Craniata</taxon>
        <taxon>Vertebrata</taxon>
        <taxon>Euteleostomi</taxon>
        <taxon>Mammalia</taxon>
        <taxon>Eutheria</taxon>
        <taxon>Euarchontoglires</taxon>
        <taxon>Primates</taxon>
        <taxon>Haplorrhini</taxon>
        <taxon>Catarrhini</taxon>
        <taxon>Cercopithecidae</taxon>
        <taxon>Colobinae</taxon>
        <taxon>Rhinopithecus</taxon>
    </lineage>
</organism>
<reference evidence="2" key="2">
    <citation type="submission" date="2025-08" db="UniProtKB">
        <authorList>
            <consortium name="Ensembl"/>
        </authorList>
    </citation>
    <scope>IDENTIFICATION</scope>
</reference>
<evidence type="ECO:0008006" key="4">
    <source>
        <dbReference type="Google" id="ProtNLM"/>
    </source>
</evidence>
<evidence type="ECO:0000256" key="1">
    <source>
        <dbReference type="SAM" id="Phobius"/>
    </source>
</evidence>
<dbReference type="InterPro" id="IPR026750">
    <property type="entry name" value="NTAN1"/>
</dbReference>
<name>A0A2K6LXW7_RHIBE</name>
<sequence length="159" mass="18256">MNSIKSFSDHVQCGRLDVYLVGGFSDNRQLSQKLTHQILKNENHFPIIYGIAVNIKTAEIYRASFQDRGPEEQLWAARTLAGGPVISIYDAETEQLHIGPYSWTPFPHVDFWLQQDDKQILENLSTSPLLFFSWLSLISYLFSLVVFLVFIFLELSTVI</sequence>
<keyword evidence="1" id="KW-1133">Transmembrane helix</keyword>
<dbReference type="PANTHER" id="PTHR12498">
    <property type="entry name" value="N-TERMINAL ASPARAGINE AMIDOHYDROLASE"/>
    <property type="match status" value="1"/>
</dbReference>
<reference evidence="2" key="3">
    <citation type="submission" date="2025-09" db="UniProtKB">
        <authorList>
            <consortium name="Ensembl"/>
        </authorList>
    </citation>
    <scope>IDENTIFICATION</scope>
</reference>
<dbReference type="GO" id="GO:0008418">
    <property type="term" value="F:protein-N-terminal asparagine amidohydrolase activity"/>
    <property type="evidence" value="ECO:0007669"/>
    <property type="project" value="InterPro"/>
</dbReference>
<dbReference type="Ensembl" id="ENSRBIT00000052296.1">
    <property type="protein sequence ID" value="ENSRBIP00000028358.1"/>
    <property type="gene ID" value="ENSRBIG00000038058.1"/>
</dbReference>
<dbReference type="GO" id="GO:0005634">
    <property type="term" value="C:nucleus"/>
    <property type="evidence" value="ECO:0007669"/>
    <property type="project" value="TreeGrafter"/>
</dbReference>
<evidence type="ECO:0000313" key="3">
    <source>
        <dbReference type="Proteomes" id="UP000233180"/>
    </source>
</evidence>
<feature type="transmembrane region" description="Helical" evidence="1">
    <location>
        <begin position="129"/>
        <end position="153"/>
    </location>
</feature>
<reference evidence="2 3" key="1">
    <citation type="submission" date="2016-06" db="EMBL/GenBank/DDBJ databases">
        <title>Genome of Rhinopithecus bieti.</title>
        <authorList>
            <person name="Wu"/>
            <person name="C.-I. and Zhang"/>
            <person name="Y."/>
        </authorList>
    </citation>
    <scope>NUCLEOTIDE SEQUENCE</scope>
</reference>
<dbReference type="GO" id="GO:0006511">
    <property type="term" value="P:ubiquitin-dependent protein catabolic process"/>
    <property type="evidence" value="ECO:0007669"/>
    <property type="project" value="TreeGrafter"/>
</dbReference>
<dbReference type="Pfam" id="PF14736">
    <property type="entry name" value="N_Asn_amidohyd"/>
    <property type="match status" value="1"/>
</dbReference>
<evidence type="ECO:0000313" key="2">
    <source>
        <dbReference type="Ensembl" id="ENSRBIP00000028358.1"/>
    </source>
</evidence>
<dbReference type="AlphaFoldDB" id="A0A2K6LXW7"/>